<evidence type="ECO:0000313" key="3">
    <source>
        <dbReference type="EMBL" id="SVA25622.1"/>
    </source>
</evidence>
<dbReference type="SUPFAM" id="SSF54593">
    <property type="entry name" value="Glyoxalase/Bleomycin resistance protein/Dihydroxybiphenyl dioxygenase"/>
    <property type="match status" value="2"/>
</dbReference>
<dbReference type="Gene3D" id="3.10.180.10">
    <property type="entry name" value="2,3-Dihydroxybiphenyl 1,2-Dioxygenase, domain 1"/>
    <property type="match status" value="2"/>
</dbReference>
<protein>
    <recommendedName>
        <fullName evidence="2">VOC domain-containing protein</fullName>
    </recommendedName>
</protein>
<evidence type="ECO:0000259" key="2">
    <source>
        <dbReference type="PROSITE" id="PS51819"/>
    </source>
</evidence>
<proteinExistence type="predicted"/>
<sequence>MMNQLRTTLSFAMAATAVATTPVMARAADYHHVHITASSPSEGVRWYERHLDCQPVADRPDAADCGGVELIFVVQPTMGSTQGTGVNHIGFSYSDLTTKMAELEAVGVRGSGVRLQRFPDGSTLRDVPGLFKLGFIFDPWGTRIEMVEDQETLGFHHIHLSATNPAETLAWYRDVLGGEEASLKGRLDGLRFENVWLLVAEHAEGVPATTEGRAIDHVGFVVSDLDAAAVEMRGAGVTFQQEPAVPENGRSAAKRAFLVGPDNVRLAVVETGWSGVAVARAADAVTTDAEPFSVPRTPWGEPDLQGVWTGNSAHSIPLERPDGSADIGALTAEEAEARRERGTLGSIWGYEREWRDTTLGYVKTAPSTQVAMIVDPPDGRVPPMTAEAEARVAARPQRDTSGRSGADGPEDLSLFVRCITRGVPGMMMPSIYNNGLQIVQGPGHVAIQKEMIHETRVIPTEPQPTLGDTLTSWLGTTQGRWDGDTLVVETTNLNGRAPYRGSSENLTLTERFTRVGETVLEYQFTMDDPTVWTRPWTGMFRFDKDDEQYELVEYACHEGNYGMTNILSGSRAKEQAETSSR</sequence>
<evidence type="ECO:0000256" key="1">
    <source>
        <dbReference type="SAM" id="MobiDB-lite"/>
    </source>
</evidence>
<dbReference type="InterPro" id="IPR029068">
    <property type="entry name" value="Glyas_Bleomycin-R_OHBP_Dase"/>
</dbReference>
<feature type="domain" description="VOC" evidence="2">
    <location>
        <begin position="29"/>
        <end position="149"/>
    </location>
</feature>
<accession>A0A381UBK3</accession>
<dbReference type="PROSITE" id="PS51819">
    <property type="entry name" value="VOC"/>
    <property type="match status" value="2"/>
</dbReference>
<feature type="compositionally biased region" description="Basic and acidic residues" evidence="1">
    <location>
        <begin position="391"/>
        <end position="401"/>
    </location>
</feature>
<dbReference type="AlphaFoldDB" id="A0A381UBK3"/>
<dbReference type="EMBL" id="UINC01006121">
    <property type="protein sequence ID" value="SVA25622.1"/>
    <property type="molecule type" value="Genomic_DNA"/>
</dbReference>
<dbReference type="CDD" id="cd06587">
    <property type="entry name" value="VOC"/>
    <property type="match status" value="1"/>
</dbReference>
<dbReference type="InterPro" id="IPR004360">
    <property type="entry name" value="Glyas_Fos-R_dOase_dom"/>
</dbReference>
<gene>
    <name evidence="3" type="ORF">METZ01_LOCUS78476</name>
</gene>
<name>A0A381UBK3_9ZZZZ</name>
<reference evidence="3" key="1">
    <citation type="submission" date="2018-05" db="EMBL/GenBank/DDBJ databases">
        <authorList>
            <person name="Lanie J.A."/>
            <person name="Ng W.-L."/>
            <person name="Kazmierczak K.M."/>
            <person name="Andrzejewski T.M."/>
            <person name="Davidsen T.M."/>
            <person name="Wayne K.J."/>
            <person name="Tettelin H."/>
            <person name="Glass J.I."/>
            <person name="Rusch D."/>
            <person name="Podicherti R."/>
            <person name="Tsui H.-C.T."/>
            <person name="Winkler M.E."/>
        </authorList>
    </citation>
    <scope>NUCLEOTIDE SEQUENCE</scope>
</reference>
<feature type="region of interest" description="Disordered" evidence="1">
    <location>
        <begin position="391"/>
        <end position="410"/>
    </location>
</feature>
<feature type="domain" description="VOC" evidence="2">
    <location>
        <begin position="154"/>
        <end position="271"/>
    </location>
</feature>
<organism evidence="3">
    <name type="scientific">marine metagenome</name>
    <dbReference type="NCBI Taxonomy" id="408172"/>
    <lineage>
        <taxon>unclassified sequences</taxon>
        <taxon>metagenomes</taxon>
        <taxon>ecological metagenomes</taxon>
    </lineage>
</organism>
<dbReference type="InterPro" id="IPR037523">
    <property type="entry name" value="VOC_core"/>
</dbReference>
<dbReference type="Pfam" id="PF00903">
    <property type="entry name" value="Glyoxalase"/>
    <property type="match status" value="1"/>
</dbReference>